<organism evidence="2 3">
    <name type="scientific">Lyophyllum shimeji</name>
    <name type="common">Hon-shimeji</name>
    <name type="synonym">Tricholoma shimeji</name>
    <dbReference type="NCBI Taxonomy" id="47721"/>
    <lineage>
        <taxon>Eukaryota</taxon>
        <taxon>Fungi</taxon>
        <taxon>Dikarya</taxon>
        <taxon>Basidiomycota</taxon>
        <taxon>Agaricomycotina</taxon>
        <taxon>Agaricomycetes</taxon>
        <taxon>Agaricomycetidae</taxon>
        <taxon>Agaricales</taxon>
        <taxon>Tricholomatineae</taxon>
        <taxon>Lyophyllaceae</taxon>
        <taxon>Lyophyllum</taxon>
    </lineage>
</organism>
<keyword evidence="2" id="KW-0378">Hydrolase</keyword>
<dbReference type="AlphaFoldDB" id="A0A9P3UR96"/>
<dbReference type="Pfam" id="PF12697">
    <property type="entry name" value="Abhydrolase_6"/>
    <property type="match status" value="1"/>
</dbReference>
<evidence type="ECO:0000313" key="2">
    <source>
        <dbReference type="EMBL" id="GLB40016.1"/>
    </source>
</evidence>
<dbReference type="InterPro" id="IPR000073">
    <property type="entry name" value="AB_hydrolase_1"/>
</dbReference>
<dbReference type="OrthoDB" id="94039at2759"/>
<dbReference type="EMBL" id="BRPK01000007">
    <property type="protein sequence ID" value="GLB40016.1"/>
    <property type="molecule type" value="Genomic_DNA"/>
</dbReference>
<gene>
    <name evidence="2" type="ORF">LshimejAT787_0705260</name>
</gene>
<accession>A0A9P3UR96</accession>
<dbReference type="GO" id="GO:0016787">
    <property type="term" value="F:hydrolase activity"/>
    <property type="evidence" value="ECO:0007669"/>
    <property type="project" value="UniProtKB-KW"/>
</dbReference>
<dbReference type="PANTHER" id="PTHR43798">
    <property type="entry name" value="MONOACYLGLYCEROL LIPASE"/>
    <property type="match status" value="1"/>
</dbReference>
<evidence type="ECO:0000259" key="1">
    <source>
        <dbReference type="Pfam" id="PF12697"/>
    </source>
</evidence>
<sequence>MAVSSQSYILDPRPNLPLLLTAKRYWQADSPYLNDSAALTLIFTHGVGFHKEQWEPAMDDLWALLNHNNGTVRVREMWAIDTPNHGDAAILNERALQYGYDQVFAWEDYGRSIHAFLTGFGTGLDVDFSTRRLVGIGHSMGSTALVLAHGYTPFIQFESLILCELMSMNSHFAAKLANLYQRGSINRRDTWASHEEAYTLLKSRPAWKAWDDRVLRIFVNNGMRPLPTAEYPDKAEGVTLKCTRKQETACYRDLQGAERAYHLLGPTAKRVPVHMIYGAINDYVPEEAKDDIVQNAVGGLRNLASFALVEGAGHLVMQMNPEGLAQKIHDALARPSQATAKL</sequence>
<proteinExistence type="predicted"/>
<dbReference type="InterPro" id="IPR029058">
    <property type="entry name" value="AB_hydrolase_fold"/>
</dbReference>
<dbReference type="Proteomes" id="UP001063166">
    <property type="component" value="Unassembled WGS sequence"/>
</dbReference>
<dbReference type="InterPro" id="IPR050266">
    <property type="entry name" value="AB_hydrolase_sf"/>
</dbReference>
<reference evidence="2" key="1">
    <citation type="submission" date="2022-07" db="EMBL/GenBank/DDBJ databases">
        <title>The genome of Lyophyllum shimeji provides insight into the initial evolution of ectomycorrhizal fungal genome.</title>
        <authorList>
            <person name="Kobayashi Y."/>
            <person name="Shibata T."/>
            <person name="Hirakawa H."/>
            <person name="Shigenobu S."/>
            <person name="Nishiyama T."/>
            <person name="Yamada A."/>
            <person name="Hasebe M."/>
            <person name="Kawaguchi M."/>
        </authorList>
    </citation>
    <scope>NUCLEOTIDE SEQUENCE</scope>
    <source>
        <strain evidence="2">AT787</strain>
    </source>
</reference>
<dbReference type="Gene3D" id="3.40.50.1820">
    <property type="entry name" value="alpha/beta hydrolase"/>
    <property type="match status" value="1"/>
</dbReference>
<comment type="caution">
    <text evidence="2">The sequence shown here is derived from an EMBL/GenBank/DDBJ whole genome shotgun (WGS) entry which is preliminary data.</text>
</comment>
<keyword evidence="3" id="KW-1185">Reference proteome</keyword>
<protein>
    <submittedName>
        <fullName evidence="2">Alpha/beta hydrolase family protein</fullName>
    </submittedName>
</protein>
<dbReference type="SUPFAM" id="SSF53474">
    <property type="entry name" value="alpha/beta-Hydrolases"/>
    <property type="match status" value="1"/>
</dbReference>
<name>A0A9P3UR96_LYOSH</name>
<feature type="domain" description="AB hydrolase-1" evidence="1">
    <location>
        <begin position="41"/>
        <end position="326"/>
    </location>
</feature>
<evidence type="ECO:0000313" key="3">
    <source>
        <dbReference type="Proteomes" id="UP001063166"/>
    </source>
</evidence>